<keyword evidence="1" id="KW-1133">Transmembrane helix</keyword>
<evidence type="ECO:0000313" key="3">
    <source>
        <dbReference type="Proteomes" id="UP000266673"/>
    </source>
</evidence>
<evidence type="ECO:0000313" key="2">
    <source>
        <dbReference type="EMBL" id="RIB03270.1"/>
    </source>
</evidence>
<name>A0A397TZ55_9GLOM</name>
<dbReference type="EMBL" id="QKWP01002464">
    <property type="protein sequence ID" value="RIB03270.1"/>
    <property type="molecule type" value="Genomic_DNA"/>
</dbReference>
<keyword evidence="1" id="KW-0812">Transmembrane</keyword>
<gene>
    <name evidence="2" type="ORF">C2G38_2123470</name>
</gene>
<sequence>MIISCRDSGLLIVGFINSGLSIVKKIFFLDLVFREIYLSVFSITFTRLGLSGFCMSILY</sequence>
<proteinExistence type="predicted"/>
<protein>
    <submittedName>
        <fullName evidence="2">Uncharacterized protein</fullName>
    </submittedName>
</protein>
<dbReference type="Proteomes" id="UP000266673">
    <property type="component" value="Unassembled WGS sequence"/>
</dbReference>
<accession>A0A397TZ55</accession>
<feature type="transmembrane region" description="Helical" evidence="1">
    <location>
        <begin position="36"/>
        <end position="58"/>
    </location>
</feature>
<dbReference type="AlphaFoldDB" id="A0A397TZ55"/>
<reference evidence="2 3" key="1">
    <citation type="submission" date="2018-06" db="EMBL/GenBank/DDBJ databases">
        <title>Comparative genomics reveals the genomic features of Rhizophagus irregularis, R. cerebriforme, R. diaphanum and Gigaspora rosea, and their symbiotic lifestyle signature.</title>
        <authorList>
            <person name="Morin E."/>
            <person name="San Clemente H."/>
            <person name="Chen E.C.H."/>
            <person name="De La Providencia I."/>
            <person name="Hainaut M."/>
            <person name="Kuo A."/>
            <person name="Kohler A."/>
            <person name="Murat C."/>
            <person name="Tang N."/>
            <person name="Roy S."/>
            <person name="Loubradou J."/>
            <person name="Henrissat B."/>
            <person name="Grigoriev I.V."/>
            <person name="Corradi N."/>
            <person name="Roux C."/>
            <person name="Martin F.M."/>
        </authorList>
    </citation>
    <scope>NUCLEOTIDE SEQUENCE [LARGE SCALE GENOMIC DNA]</scope>
    <source>
        <strain evidence="2 3">DAOM 194757</strain>
    </source>
</reference>
<keyword evidence="1" id="KW-0472">Membrane</keyword>
<keyword evidence="3" id="KW-1185">Reference proteome</keyword>
<evidence type="ECO:0000256" key="1">
    <source>
        <dbReference type="SAM" id="Phobius"/>
    </source>
</evidence>
<organism evidence="2 3">
    <name type="scientific">Gigaspora rosea</name>
    <dbReference type="NCBI Taxonomy" id="44941"/>
    <lineage>
        <taxon>Eukaryota</taxon>
        <taxon>Fungi</taxon>
        <taxon>Fungi incertae sedis</taxon>
        <taxon>Mucoromycota</taxon>
        <taxon>Glomeromycotina</taxon>
        <taxon>Glomeromycetes</taxon>
        <taxon>Diversisporales</taxon>
        <taxon>Gigasporaceae</taxon>
        <taxon>Gigaspora</taxon>
    </lineage>
</organism>
<comment type="caution">
    <text evidence="2">The sequence shown here is derived from an EMBL/GenBank/DDBJ whole genome shotgun (WGS) entry which is preliminary data.</text>
</comment>